<name>A0A699WZN3_TANCI</name>
<accession>A0A699WZN3</accession>
<comment type="caution">
    <text evidence="1">The sequence shown here is derived from an EMBL/GenBank/DDBJ whole genome shotgun (WGS) entry which is preliminary data.</text>
</comment>
<evidence type="ECO:0000313" key="1">
    <source>
        <dbReference type="EMBL" id="GFD51058.1"/>
    </source>
</evidence>
<dbReference type="AlphaFoldDB" id="A0A699WZN3"/>
<reference evidence="1" key="1">
    <citation type="journal article" date="2019" name="Sci. Rep.">
        <title>Draft genome of Tanacetum cinerariifolium, the natural source of mosquito coil.</title>
        <authorList>
            <person name="Yamashiro T."/>
            <person name="Shiraishi A."/>
            <person name="Satake H."/>
            <person name="Nakayama K."/>
        </authorList>
    </citation>
    <scope>NUCLEOTIDE SEQUENCE</scope>
</reference>
<proteinExistence type="predicted"/>
<organism evidence="1">
    <name type="scientific">Tanacetum cinerariifolium</name>
    <name type="common">Dalmatian daisy</name>
    <name type="synonym">Chrysanthemum cinerariifolium</name>
    <dbReference type="NCBI Taxonomy" id="118510"/>
    <lineage>
        <taxon>Eukaryota</taxon>
        <taxon>Viridiplantae</taxon>
        <taxon>Streptophyta</taxon>
        <taxon>Embryophyta</taxon>
        <taxon>Tracheophyta</taxon>
        <taxon>Spermatophyta</taxon>
        <taxon>Magnoliopsida</taxon>
        <taxon>eudicotyledons</taxon>
        <taxon>Gunneridae</taxon>
        <taxon>Pentapetalae</taxon>
        <taxon>asterids</taxon>
        <taxon>campanulids</taxon>
        <taxon>Asterales</taxon>
        <taxon>Asteraceae</taxon>
        <taxon>Asteroideae</taxon>
        <taxon>Anthemideae</taxon>
        <taxon>Anthemidinae</taxon>
        <taxon>Tanacetum</taxon>
    </lineage>
</organism>
<dbReference type="EMBL" id="BKCJ011765154">
    <property type="protein sequence ID" value="GFD51058.1"/>
    <property type="molecule type" value="Genomic_DNA"/>
</dbReference>
<protein>
    <submittedName>
        <fullName evidence="1">Uncharacterized protein</fullName>
    </submittedName>
</protein>
<sequence>EANVTHQVHGWHDVEALVPGNGVFPLVVPHVGRLGQGEHAGHFAHAVALFERASEGAVEFARGFHTLKIGEVVVVELPGAPPSSPAPAVALRREVVRRVIGT</sequence>
<feature type="non-terminal residue" evidence="1">
    <location>
        <position position="1"/>
    </location>
</feature>
<gene>
    <name evidence="1" type="ORF">Tci_923027</name>
</gene>